<dbReference type="NCBIfam" id="NF005559">
    <property type="entry name" value="PRK07231.1"/>
    <property type="match status" value="1"/>
</dbReference>
<dbReference type="EMBL" id="BEXT01000001">
    <property type="protein sequence ID" value="GBC60476.1"/>
    <property type="molecule type" value="Genomic_DNA"/>
</dbReference>
<evidence type="ECO:0000256" key="3">
    <source>
        <dbReference type="ARBA" id="ARBA00023002"/>
    </source>
</evidence>
<gene>
    <name evidence="5" type="ORF">DENIS_1429</name>
</gene>
<evidence type="ECO:0000313" key="6">
    <source>
        <dbReference type="Proteomes" id="UP000288096"/>
    </source>
</evidence>
<dbReference type="OrthoDB" id="9804774at2"/>
<comment type="caution">
    <text evidence="5">The sequence shown here is derived from an EMBL/GenBank/DDBJ whole genome shotgun (WGS) entry which is preliminary data.</text>
</comment>
<dbReference type="CDD" id="cd05362">
    <property type="entry name" value="THN_reductase-like_SDR_c"/>
    <property type="match status" value="1"/>
</dbReference>
<dbReference type="InterPro" id="IPR036291">
    <property type="entry name" value="NAD(P)-bd_dom_sf"/>
</dbReference>
<dbReference type="PANTHER" id="PTHR48107:SF7">
    <property type="entry name" value="RE15974P"/>
    <property type="match status" value="1"/>
</dbReference>
<dbReference type="AlphaFoldDB" id="A0A401FU29"/>
<organism evidence="5 6">
    <name type="scientific">Desulfonema ishimotonii</name>
    <dbReference type="NCBI Taxonomy" id="45657"/>
    <lineage>
        <taxon>Bacteria</taxon>
        <taxon>Pseudomonadati</taxon>
        <taxon>Thermodesulfobacteriota</taxon>
        <taxon>Desulfobacteria</taxon>
        <taxon>Desulfobacterales</taxon>
        <taxon>Desulfococcaceae</taxon>
        <taxon>Desulfonema</taxon>
    </lineage>
</organism>
<reference evidence="6" key="1">
    <citation type="submission" date="2017-11" db="EMBL/GenBank/DDBJ databases">
        <authorList>
            <person name="Watanabe M."/>
            <person name="Kojima H."/>
        </authorList>
    </citation>
    <scope>NUCLEOTIDE SEQUENCE [LARGE SCALE GENOMIC DNA]</scope>
    <source>
        <strain evidence="6">Tokyo 01</strain>
    </source>
</reference>
<keyword evidence="3" id="KW-0560">Oxidoreductase</keyword>
<keyword evidence="6" id="KW-1185">Reference proteome</keyword>
<feature type="domain" description="Ketoreductase" evidence="4">
    <location>
        <begin position="8"/>
        <end position="193"/>
    </location>
</feature>
<sequence length="249" mass="26347">MTKTLAGKVAIVTGASRGIGRAIAEQLGADGASVVVNYAKSEKKALEAVSAIESSGSKSVAVRGDVSRTEEIQRLFRVAGERFGPVDILVNNAGIATERTIPVSDITDEQFDRLFAVNVRGTFMALREASRHMANGGRIINLSSTVVPMGLPGYSVYAGTKAAVDIFTRILSKELEGRNITVNAVAPGPVDTDLFNQGKTAEIRQRMADMCPLKRLGTPEDIARVVAFLVSDGGGWVNGQIIRANGGMV</sequence>
<dbReference type="PRINTS" id="PR00080">
    <property type="entry name" value="SDRFAMILY"/>
</dbReference>
<evidence type="ECO:0000256" key="2">
    <source>
        <dbReference type="ARBA" id="ARBA00022857"/>
    </source>
</evidence>
<dbReference type="SUPFAM" id="SSF51735">
    <property type="entry name" value="NAD(P)-binding Rossmann-fold domains"/>
    <property type="match status" value="1"/>
</dbReference>
<dbReference type="InterPro" id="IPR002347">
    <property type="entry name" value="SDR_fam"/>
</dbReference>
<dbReference type="PANTHER" id="PTHR48107">
    <property type="entry name" value="NADPH-DEPENDENT ALDEHYDE REDUCTASE-LIKE PROTEIN, CHLOROPLASTIC-RELATED"/>
    <property type="match status" value="1"/>
</dbReference>
<keyword evidence="2" id="KW-0521">NADP</keyword>
<reference evidence="6" key="2">
    <citation type="submission" date="2019-01" db="EMBL/GenBank/DDBJ databases">
        <title>Genome sequence of Desulfonema ishimotonii strain Tokyo 01.</title>
        <authorList>
            <person name="Fukui M."/>
        </authorList>
    </citation>
    <scope>NUCLEOTIDE SEQUENCE [LARGE SCALE GENOMIC DNA]</scope>
    <source>
        <strain evidence="6">Tokyo 01</strain>
    </source>
</reference>
<dbReference type="RefSeq" id="WP_124327886.1">
    <property type="nucleotide sequence ID" value="NZ_BEXT01000001.1"/>
</dbReference>
<dbReference type="Proteomes" id="UP000288096">
    <property type="component" value="Unassembled WGS sequence"/>
</dbReference>
<dbReference type="InterPro" id="IPR057326">
    <property type="entry name" value="KR_dom"/>
</dbReference>
<comment type="similarity">
    <text evidence="1">Belongs to the short-chain dehydrogenases/reductases (SDR) family.</text>
</comment>
<dbReference type="InterPro" id="IPR020904">
    <property type="entry name" value="Sc_DH/Rdtase_CS"/>
</dbReference>
<proteinExistence type="inferred from homology"/>
<evidence type="ECO:0000313" key="5">
    <source>
        <dbReference type="EMBL" id="GBC60476.1"/>
    </source>
</evidence>
<dbReference type="Pfam" id="PF13561">
    <property type="entry name" value="adh_short_C2"/>
    <property type="match status" value="1"/>
</dbReference>
<evidence type="ECO:0000259" key="4">
    <source>
        <dbReference type="SMART" id="SM00822"/>
    </source>
</evidence>
<dbReference type="PROSITE" id="PS00061">
    <property type="entry name" value="ADH_SHORT"/>
    <property type="match status" value="1"/>
</dbReference>
<evidence type="ECO:0000256" key="1">
    <source>
        <dbReference type="ARBA" id="ARBA00006484"/>
    </source>
</evidence>
<dbReference type="Gene3D" id="3.40.50.720">
    <property type="entry name" value="NAD(P)-binding Rossmann-like Domain"/>
    <property type="match status" value="1"/>
</dbReference>
<protein>
    <submittedName>
        <fullName evidence="5">3-ketoacyl-ACP reductase</fullName>
    </submittedName>
</protein>
<name>A0A401FU29_9BACT</name>
<dbReference type="FunFam" id="3.40.50.720:FF:000374">
    <property type="entry name" value="3-oxoacyl-(Acyl-carrier-protein) reductase"/>
    <property type="match status" value="1"/>
</dbReference>
<dbReference type="SMART" id="SM00822">
    <property type="entry name" value="PKS_KR"/>
    <property type="match status" value="1"/>
</dbReference>
<dbReference type="GO" id="GO:0016614">
    <property type="term" value="F:oxidoreductase activity, acting on CH-OH group of donors"/>
    <property type="evidence" value="ECO:0007669"/>
    <property type="project" value="UniProtKB-ARBA"/>
</dbReference>
<accession>A0A401FU29</accession>
<dbReference type="PRINTS" id="PR00081">
    <property type="entry name" value="GDHRDH"/>
</dbReference>